<proteinExistence type="predicted"/>
<feature type="compositionally biased region" description="Basic and acidic residues" evidence="1">
    <location>
        <begin position="270"/>
        <end position="282"/>
    </location>
</feature>
<dbReference type="Proteomes" id="UP000326939">
    <property type="component" value="Chromosome 13"/>
</dbReference>
<feature type="region of interest" description="Disordered" evidence="1">
    <location>
        <begin position="68"/>
        <end position="103"/>
    </location>
</feature>
<dbReference type="EMBL" id="VDCV01000013">
    <property type="protein sequence ID" value="KAB5530241.1"/>
    <property type="molecule type" value="Genomic_DNA"/>
</dbReference>
<dbReference type="AlphaFoldDB" id="A0A5N5KIU9"/>
<organism evidence="2 3">
    <name type="scientific">Salix brachista</name>
    <dbReference type="NCBI Taxonomy" id="2182728"/>
    <lineage>
        <taxon>Eukaryota</taxon>
        <taxon>Viridiplantae</taxon>
        <taxon>Streptophyta</taxon>
        <taxon>Embryophyta</taxon>
        <taxon>Tracheophyta</taxon>
        <taxon>Spermatophyta</taxon>
        <taxon>Magnoliopsida</taxon>
        <taxon>eudicotyledons</taxon>
        <taxon>Gunneridae</taxon>
        <taxon>Pentapetalae</taxon>
        <taxon>rosids</taxon>
        <taxon>fabids</taxon>
        <taxon>Malpighiales</taxon>
        <taxon>Salicaceae</taxon>
        <taxon>Saliceae</taxon>
        <taxon>Salix</taxon>
    </lineage>
</organism>
<dbReference type="Gene3D" id="3.40.50.2300">
    <property type="match status" value="1"/>
</dbReference>
<evidence type="ECO:0000313" key="3">
    <source>
        <dbReference type="Proteomes" id="UP000326939"/>
    </source>
</evidence>
<feature type="compositionally biased region" description="Low complexity" evidence="1">
    <location>
        <begin position="284"/>
        <end position="298"/>
    </location>
</feature>
<gene>
    <name evidence="2" type="ORF">DKX38_020322</name>
</gene>
<dbReference type="PANTHER" id="PTHR33924:SF6">
    <property type="match status" value="1"/>
</dbReference>
<name>A0A5N5KIU9_9ROSI</name>
<protein>
    <recommendedName>
        <fullName evidence="4">Response regulatory domain-containing protein</fullName>
    </recommendedName>
</protein>
<evidence type="ECO:0000313" key="2">
    <source>
        <dbReference type="EMBL" id="KAB5530241.1"/>
    </source>
</evidence>
<dbReference type="SUPFAM" id="SSF52172">
    <property type="entry name" value="CheY-like"/>
    <property type="match status" value="1"/>
</dbReference>
<evidence type="ECO:0008006" key="4">
    <source>
        <dbReference type="Google" id="ProtNLM"/>
    </source>
</evidence>
<feature type="region of interest" description="Disordered" evidence="1">
    <location>
        <begin position="268"/>
        <end position="313"/>
    </location>
</feature>
<sequence length="539" mass="59858">MGFKFYILRKKALLDFTVGEEEIVKEKMLKTAMNPARSCSDHCDAGSIEEKDAMKVWLELKKNGFLSPSPLPSSASKPMPKSRPTPMPNKKRERDRNAGFSEKPELAKVLRVDGLTKVDASASGLLKKINPGATPSVGMLPTPKKHSEMRRIGGPKGLLKVLKVEPTNMYSRISPPCGLLNDFNPGIINRIRSSKQVFSVIQDFVRRDTIGNIDIPSKQEKRSGGNDTIGCPNRSSGSDQLRLCSRGPNVHFCVKTEYDEEVGDLGIAVRRGDNGDGKDELKPSLSSVTASENASSSVLDEVPASTARGSSLSREDATAASQWLQCLRHDIARRLEERGFKMQSIQNCLPLCSKNFQLTRKMISWLPKGLCSSNVDVHKAKWIDQFERMYKTLNEEANRLVDEDYHLNDTYTAKCPTSILGTLVEPGQKMPFEASVFPFKVHGTEKISWYGNIGVNEDKQKMDKRAVGYSGLANGQQPNHSDFKVNLIITDYCMPGMTGYEVLKRMKVIPVVGVSSENIPPRIKQKMPALQFQFVSSLV</sequence>
<feature type="compositionally biased region" description="Basic and acidic residues" evidence="1">
    <location>
        <begin position="90"/>
        <end position="103"/>
    </location>
</feature>
<dbReference type="PANTHER" id="PTHR33924">
    <property type="entry name" value="CATION-TRANSPORTING ATPASE"/>
    <property type="match status" value="1"/>
</dbReference>
<reference evidence="3" key="1">
    <citation type="journal article" date="2019" name="Gigascience">
        <title>De novo genome assembly of the endangered Acer yangbiense, a plant species with extremely small populations endemic to Yunnan Province, China.</title>
        <authorList>
            <person name="Yang J."/>
            <person name="Wariss H.M."/>
            <person name="Tao L."/>
            <person name="Zhang R."/>
            <person name="Yun Q."/>
            <person name="Hollingsworth P."/>
            <person name="Dao Z."/>
            <person name="Luo G."/>
            <person name="Guo H."/>
            <person name="Ma Y."/>
            <person name="Sun W."/>
        </authorList>
    </citation>
    <scope>NUCLEOTIDE SEQUENCE [LARGE SCALE GENOMIC DNA]</scope>
    <source>
        <strain evidence="3">cv. br00</strain>
    </source>
</reference>
<feature type="compositionally biased region" description="Low complexity" evidence="1">
    <location>
        <begin position="68"/>
        <end position="80"/>
    </location>
</feature>
<keyword evidence="3" id="KW-1185">Reference proteome</keyword>
<feature type="region of interest" description="Disordered" evidence="1">
    <location>
        <begin position="215"/>
        <end position="240"/>
    </location>
</feature>
<accession>A0A5N5KIU9</accession>
<comment type="caution">
    <text evidence="2">The sequence shown here is derived from an EMBL/GenBank/DDBJ whole genome shotgun (WGS) entry which is preliminary data.</text>
</comment>
<evidence type="ECO:0000256" key="1">
    <source>
        <dbReference type="SAM" id="MobiDB-lite"/>
    </source>
</evidence>
<dbReference type="InterPro" id="IPR011006">
    <property type="entry name" value="CheY-like_superfamily"/>
</dbReference>